<dbReference type="AlphaFoldDB" id="A0A2H1WGS9"/>
<reference evidence="1" key="1">
    <citation type="submission" date="2016-07" db="EMBL/GenBank/DDBJ databases">
        <authorList>
            <person name="Bretaudeau A."/>
        </authorList>
    </citation>
    <scope>NUCLEOTIDE SEQUENCE</scope>
    <source>
        <strain evidence="1">Rice</strain>
        <tissue evidence="1">Whole body</tissue>
    </source>
</reference>
<evidence type="ECO:0000313" key="1">
    <source>
        <dbReference type="EMBL" id="SOQ52271.1"/>
    </source>
</evidence>
<name>A0A2H1WGS9_SPOFR</name>
<gene>
    <name evidence="1" type="ORF">SFRICE_027666</name>
</gene>
<accession>A0A2H1WGS9</accession>
<dbReference type="EMBL" id="ODYU01008562">
    <property type="protein sequence ID" value="SOQ52271.1"/>
    <property type="molecule type" value="Genomic_DNA"/>
</dbReference>
<sequence>MGRLDRSDTTASPKTENWPLLTKVPFSHGQGLNINHYAYSRPNGNFKLIIKNSKPRFSHDVYWCCESPRAALIVYHQETRVTDYVRQIHVTSGGLRSDRTPSRIRVVPVTFPCLLKIPDGINLFFVIEKRSKNDPRQSSTHGTFVINTPRYKVLASTGLHCTRRTPRILKLIQLRPLIRIIGNAYMRCVQVTSYGMRTMRACGRLDTFKSHASARMGRLDRSDTTASPKTDVKQRSRCVSLCE</sequence>
<protein>
    <submittedName>
        <fullName evidence="1">SFRICE_027666</fullName>
    </submittedName>
</protein>
<proteinExistence type="predicted"/>
<organism evidence="1">
    <name type="scientific">Spodoptera frugiperda</name>
    <name type="common">Fall armyworm</name>
    <dbReference type="NCBI Taxonomy" id="7108"/>
    <lineage>
        <taxon>Eukaryota</taxon>
        <taxon>Metazoa</taxon>
        <taxon>Ecdysozoa</taxon>
        <taxon>Arthropoda</taxon>
        <taxon>Hexapoda</taxon>
        <taxon>Insecta</taxon>
        <taxon>Pterygota</taxon>
        <taxon>Neoptera</taxon>
        <taxon>Endopterygota</taxon>
        <taxon>Lepidoptera</taxon>
        <taxon>Glossata</taxon>
        <taxon>Ditrysia</taxon>
        <taxon>Noctuoidea</taxon>
        <taxon>Noctuidae</taxon>
        <taxon>Amphipyrinae</taxon>
        <taxon>Spodoptera</taxon>
    </lineage>
</organism>